<evidence type="ECO:0000313" key="3">
    <source>
        <dbReference type="EMBL" id="KAB1443123.1"/>
    </source>
</evidence>
<name>A0A6N6N5F9_9BACT</name>
<dbReference type="PANTHER" id="PTHR42659">
    <property type="entry name" value="XANTHINE DEHYDROGENASE SUBUNIT C-RELATED"/>
    <property type="match status" value="1"/>
</dbReference>
<organism evidence="3 4">
    <name type="scientific">Pseudodesulfovibrio senegalensis</name>
    <dbReference type="NCBI Taxonomy" id="1721087"/>
    <lineage>
        <taxon>Bacteria</taxon>
        <taxon>Pseudomonadati</taxon>
        <taxon>Thermodesulfobacteriota</taxon>
        <taxon>Desulfovibrionia</taxon>
        <taxon>Desulfovibrionales</taxon>
        <taxon>Desulfovibrionaceae</taxon>
    </lineage>
</organism>
<keyword evidence="1" id="KW-0274">FAD</keyword>
<dbReference type="Gene3D" id="3.30.43.10">
    <property type="entry name" value="Uridine Diphospho-n-acetylenolpyruvylglucosamine Reductase, domain 2"/>
    <property type="match status" value="1"/>
</dbReference>
<evidence type="ECO:0000256" key="1">
    <source>
        <dbReference type="ARBA" id="ARBA00022827"/>
    </source>
</evidence>
<dbReference type="InterPro" id="IPR016167">
    <property type="entry name" value="FAD-bd_PCMH_sub1"/>
</dbReference>
<dbReference type="SMART" id="SM01092">
    <property type="entry name" value="CO_deh_flav_C"/>
    <property type="match status" value="1"/>
</dbReference>
<dbReference type="RefSeq" id="WP_151149455.1">
    <property type="nucleotide sequence ID" value="NZ_WAIE01000001.1"/>
</dbReference>
<dbReference type="EMBL" id="WAIE01000001">
    <property type="protein sequence ID" value="KAB1443123.1"/>
    <property type="molecule type" value="Genomic_DNA"/>
</dbReference>
<dbReference type="PANTHER" id="PTHR42659:SF9">
    <property type="entry name" value="XANTHINE DEHYDROGENASE FAD-BINDING SUBUNIT XDHB-RELATED"/>
    <property type="match status" value="1"/>
</dbReference>
<dbReference type="GO" id="GO:0071949">
    <property type="term" value="F:FAD binding"/>
    <property type="evidence" value="ECO:0007669"/>
    <property type="project" value="InterPro"/>
</dbReference>
<reference evidence="3 4" key="1">
    <citation type="journal article" date="2017" name="Int. J. Syst. Evol. Microbiol.">
        <title>Desulfovibrio senegalensis sp. nov., a mesophilic sulfate reducer isolated from marine sediment.</title>
        <authorList>
            <person name="Thioye A."/>
            <person name="Gam Z.B.A."/>
            <person name="Mbengue M."/>
            <person name="Cayol J.L."/>
            <person name="Joseph-Bartoli M."/>
            <person name="Toure-Kane C."/>
            <person name="Labat M."/>
        </authorList>
    </citation>
    <scope>NUCLEOTIDE SEQUENCE [LARGE SCALE GENOMIC DNA]</scope>
    <source>
        <strain evidence="3 4">DSM 101509</strain>
    </source>
</reference>
<dbReference type="GO" id="GO:0002197">
    <property type="term" value="C:xanthine dehydrogenase complex"/>
    <property type="evidence" value="ECO:0007669"/>
    <property type="project" value="InterPro"/>
</dbReference>
<dbReference type="PROSITE" id="PS51387">
    <property type="entry name" value="FAD_PCMH"/>
    <property type="match status" value="1"/>
</dbReference>
<dbReference type="SUPFAM" id="SSF55447">
    <property type="entry name" value="CO dehydrogenase flavoprotein C-terminal domain-like"/>
    <property type="match status" value="1"/>
</dbReference>
<keyword evidence="1" id="KW-0285">Flavoprotein</keyword>
<protein>
    <submittedName>
        <fullName evidence="3">Xanthine dehydrogenase FAD-binding subunit XdhB</fullName>
    </submittedName>
</protein>
<sequence>MFPIEKYHMAESVQDAVRALAEDENARVIAGGTDVLIRLHEGHADYRNLVDINRLDELRRIWKEDDGSICIGALASFTEIMNSPLVREFVPVIGESVATVGGPQVRNRGTMGGNICNGAVSADSACAALVHEVDLVIQSPDGERVEPVLGFHAGPGRVNLKTGDLLTHFRIRPENHENMGAAYYKYAMREAMDIATIGCAAGLRTKNGAIAELRLAYTVSAPTPIRCPEAEKTAAGQPLTTDTLDAIAQAVEQDVKPRTSWRATKEFRMHVIRTLAARVITEAAAKLGEQVA</sequence>
<proteinExistence type="predicted"/>
<dbReference type="InterPro" id="IPR036683">
    <property type="entry name" value="CO_DH_flav_C_dom_sf"/>
</dbReference>
<dbReference type="SUPFAM" id="SSF56176">
    <property type="entry name" value="FAD-binding/transporter-associated domain-like"/>
    <property type="match status" value="1"/>
</dbReference>
<evidence type="ECO:0000313" key="4">
    <source>
        <dbReference type="Proteomes" id="UP000438699"/>
    </source>
</evidence>
<dbReference type="NCBIfam" id="NF007427">
    <property type="entry name" value="PRK09971.1"/>
    <property type="match status" value="1"/>
</dbReference>
<dbReference type="OrthoDB" id="9783813at2"/>
<gene>
    <name evidence="3" type="primary">xdhB</name>
    <name evidence="3" type="ORF">F8A88_02335</name>
</gene>
<feature type="domain" description="FAD-binding PCMH-type" evidence="2">
    <location>
        <begin position="1"/>
        <end position="176"/>
    </location>
</feature>
<dbReference type="InterPro" id="IPR016166">
    <property type="entry name" value="FAD-bd_PCMH"/>
</dbReference>
<dbReference type="GO" id="GO:0004854">
    <property type="term" value="F:xanthine dehydrogenase activity"/>
    <property type="evidence" value="ECO:0007669"/>
    <property type="project" value="InterPro"/>
</dbReference>
<dbReference type="InterPro" id="IPR002346">
    <property type="entry name" value="Mopterin_DH_FAD-bd"/>
</dbReference>
<keyword evidence="4" id="KW-1185">Reference proteome</keyword>
<dbReference type="InterPro" id="IPR005107">
    <property type="entry name" value="CO_DH_flav_C"/>
</dbReference>
<dbReference type="Gene3D" id="3.30.390.50">
    <property type="entry name" value="CO dehydrogenase flavoprotein, C-terminal domain"/>
    <property type="match status" value="1"/>
</dbReference>
<accession>A0A6N6N5F9</accession>
<dbReference type="InterPro" id="IPR051312">
    <property type="entry name" value="Diverse_Substr_Oxidored"/>
</dbReference>
<dbReference type="InterPro" id="IPR036318">
    <property type="entry name" value="FAD-bd_PCMH-like_sf"/>
</dbReference>
<dbReference type="NCBIfam" id="NF043083">
    <property type="entry name" value="XdhB_XDHase"/>
    <property type="match status" value="1"/>
</dbReference>
<evidence type="ECO:0000259" key="2">
    <source>
        <dbReference type="PROSITE" id="PS51387"/>
    </source>
</evidence>
<dbReference type="Pfam" id="PF00941">
    <property type="entry name" value="FAD_binding_5"/>
    <property type="match status" value="1"/>
</dbReference>
<dbReference type="AlphaFoldDB" id="A0A6N6N5F9"/>
<dbReference type="InterPro" id="IPR016169">
    <property type="entry name" value="FAD-bd_PCMH_sub2"/>
</dbReference>
<dbReference type="InterPro" id="IPR050031">
    <property type="entry name" value="XdhB_XDHase"/>
</dbReference>
<dbReference type="Gene3D" id="3.30.465.10">
    <property type="match status" value="1"/>
</dbReference>
<dbReference type="Proteomes" id="UP000438699">
    <property type="component" value="Unassembled WGS sequence"/>
</dbReference>
<dbReference type="Pfam" id="PF03450">
    <property type="entry name" value="CO_deh_flav_C"/>
    <property type="match status" value="1"/>
</dbReference>
<comment type="caution">
    <text evidence="3">The sequence shown here is derived from an EMBL/GenBank/DDBJ whole genome shotgun (WGS) entry which is preliminary data.</text>
</comment>